<name>A0A399D317_9BACT</name>
<gene>
    <name evidence="1" type="ORF">D1164_12135</name>
</gene>
<reference evidence="1 2" key="1">
    <citation type="journal article" date="2015" name="Int. J. Syst. Evol. Microbiol.">
        <title>Mariniphaga sediminis sp. nov., isolated from coastal sediment.</title>
        <authorList>
            <person name="Wang F.Q."/>
            <person name="Shen Q.Y."/>
            <person name="Chen G.J."/>
            <person name="Du Z.J."/>
        </authorList>
    </citation>
    <scope>NUCLEOTIDE SEQUENCE [LARGE SCALE GENOMIC DNA]</scope>
    <source>
        <strain evidence="1 2">SY21</strain>
    </source>
</reference>
<comment type="caution">
    <text evidence="1">The sequence shown here is derived from an EMBL/GenBank/DDBJ whole genome shotgun (WGS) entry which is preliminary data.</text>
</comment>
<dbReference type="EMBL" id="QWET01000008">
    <property type="protein sequence ID" value="RIH64790.1"/>
    <property type="molecule type" value="Genomic_DNA"/>
</dbReference>
<evidence type="ECO:0000313" key="1">
    <source>
        <dbReference type="EMBL" id="RIH64790.1"/>
    </source>
</evidence>
<accession>A0A399D317</accession>
<organism evidence="1 2">
    <name type="scientific">Mariniphaga sediminis</name>
    <dbReference type="NCBI Taxonomy" id="1628158"/>
    <lineage>
        <taxon>Bacteria</taxon>
        <taxon>Pseudomonadati</taxon>
        <taxon>Bacteroidota</taxon>
        <taxon>Bacteroidia</taxon>
        <taxon>Marinilabiliales</taxon>
        <taxon>Prolixibacteraceae</taxon>
        <taxon>Mariniphaga</taxon>
    </lineage>
</organism>
<dbReference type="AlphaFoldDB" id="A0A399D317"/>
<proteinExistence type="predicted"/>
<keyword evidence="2" id="KW-1185">Reference proteome</keyword>
<protein>
    <submittedName>
        <fullName evidence="1">Uncharacterized protein</fullName>
    </submittedName>
</protein>
<evidence type="ECO:0000313" key="2">
    <source>
        <dbReference type="Proteomes" id="UP000266441"/>
    </source>
</evidence>
<dbReference type="Proteomes" id="UP000266441">
    <property type="component" value="Unassembled WGS sequence"/>
</dbReference>
<sequence length="103" mass="11768">MNFLLRLGFKAKMKPPGRKNRSIHANQELNPLRGSFHTQFITMGFTRGYYCLIPFGIKKCPKDINKNSPVRSSGEAMRGKDATPEWVEFLIISSCQLLIRIIP</sequence>